<organism evidence="1 2">
    <name type="scientific">Arachidicoccus ginsenosidivorans</name>
    <dbReference type="NCBI Taxonomy" id="496057"/>
    <lineage>
        <taxon>Bacteria</taxon>
        <taxon>Pseudomonadati</taxon>
        <taxon>Bacteroidota</taxon>
        <taxon>Chitinophagia</taxon>
        <taxon>Chitinophagales</taxon>
        <taxon>Chitinophagaceae</taxon>
        <taxon>Arachidicoccus</taxon>
    </lineage>
</organism>
<dbReference type="KEGG" id="agi:FSB73_06360"/>
<gene>
    <name evidence="1" type="ORF">FSB73_06360</name>
</gene>
<proteinExistence type="predicted"/>
<accession>A0A5B8VIM7</accession>
<evidence type="ECO:0000313" key="2">
    <source>
        <dbReference type="Proteomes" id="UP000321291"/>
    </source>
</evidence>
<dbReference type="EMBL" id="CP042434">
    <property type="protein sequence ID" value="QEC71350.1"/>
    <property type="molecule type" value="Genomic_DNA"/>
</dbReference>
<evidence type="ECO:0000313" key="1">
    <source>
        <dbReference type="EMBL" id="QEC71350.1"/>
    </source>
</evidence>
<reference evidence="1 2" key="1">
    <citation type="journal article" date="2017" name="Int. J. Syst. Evol. Microbiol.">
        <title>Arachidicoccus ginsenosidivorans sp. nov., with ginsenoside-converting activity isolated from ginseng cultivating soil.</title>
        <authorList>
            <person name="Siddiqi M.Z."/>
            <person name="Aslam Z."/>
            <person name="Im W.T."/>
        </authorList>
    </citation>
    <scope>NUCLEOTIDE SEQUENCE [LARGE SCALE GENOMIC DNA]</scope>
    <source>
        <strain evidence="1 2">Gsoil 809</strain>
    </source>
</reference>
<name>A0A5B8VIM7_9BACT</name>
<protein>
    <submittedName>
        <fullName evidence="1">Uncharacterized protein</fullName>
    </submittedName>
</protein>
<keyword evidence="2" id="KW-1185">Reference proteome</keyword>
<dbReference type="OrthoDB" id="713940at2"/>
<dbReference type="AlphaFoldDB" id="A0A5B8VIM7"/>
<dbReference type="RefSeq" id="WP_146780648.1">
    <property type="nucleotide sequence ID" value="NZ_CP042434.1"/>
</dbReference>
<sequence>MAKQVFILLVIFTGFFLVPKLSYSCVSKPVVKTSCSQQGKTCAKDKTCCGDHHSKKDSNDNCGGNCPHNSCHCPASNLTIVLPHKQGIDYGDYGAEKQTYYSPGFVLSQGFHSIWLPPKIG</sequence>
<dbReference type="Proteomes" id="UP000321291">
    <property type="component" value="Chromosome"/>
</dbReference>